<evidence type="ECO:0000313" key="7">
    <source>
        <dbReference type="EMBL" id="KAB7530289.1"/>
    </source>
</evidence>
<keyword evidence="5 6" id="KW-0472">Membrane</keyword>
<dbReference type="OrthoDB" id="9784202at2"/>
<evidence type="ECO:0000256" key="4">
    <source>
        <dbReference type="ARBA" id="ARBA00022989"/>
    </source>
</evidence>
<keyword evidence="3 6" id="KW-0812">Transmembrane</keyword>
<organism evidence="7 8">
    <name type="scientific">Flagellimonas olearia</name>
    <dbReference type="NCBI Taxonomy" id="552546"/>
    <lineage>
        <taxon>Bacteria</taxon>
        <taxon>Pseudomonadati</taxon>
        <taxon>Bacteroidota</taxon>
        <taxon>Flavobacteriia</taxon>
        <taxon>Flavobacteriales</taxon>
        <taxon>Flavobacteriaceae</taxon>
        <taxon>Flagellimonas</taxon>
    </lineage>
</organism>
<dbReference type="EMBL" id="WELG01000001">
    <property type="protein sequence ID" value="KAB7530289.1"/>
    <property type="molecule type" value="Genomic_DNA"/>
</dbReference>
<reference evidence="7 8" key="1">
    <citation type="submission" date="2019-10" db="EMBL/GenBank/DDBJ databases">
        <title>Muricauda olearia CL-SS4 JCM15563 genome.</title>
        <authorList>
            <person name="Liu L."/>
        </authorList>
    </citation>
    <scope>NUCLEOTIDE SEQUENCE [LARGE SCALE GENOMIC DNA]</scope>
    <source>
        <strain evidence="7 8">CL-SS4</strain>
    </source>
</reference>
<dbReference type="InterPro" id="IPR001123">
    <property type="entry name" value="LeuE-type"/>
</dbReference>
<dbReference type="PANTHER" id="PTHR30086">
    <property type="entry name" value="ARGININE EXPORTER PROTEIN ARGO"/>
    <property type="match status" value="1"/>
</dbReference>
<keyword evidence="4 6" id="KW-1133">Transmembrane helix</keyword>
<dbReference type="Pfam" id="PF01810">
    <property type="entry name" value="LysE"/>
    <property type="match status" value="1"/>
</dbReference>
<name>A0A6I1E1I8_9FLAO</name>
<accession>A0A6I1E1I8</accession>
<dbReference type="PANTHER" id="PTHR30086:SF20">
    <property type="entry name" value="ARGININE EXPORTER PROTEIN ARGO-RELATED"/>
    <property type="match status" value="1"/>
</dbReference>
<proteinExistence type="predicted"/>
<comment type="subcellular location">
    <subcellularLocation>
        <location evidence="1">Cell membrane</location>
        <topology evidence="1">Multi-pass membrane protein</topology>
    </subcellularLocation>
</comment>
<keyword evidence="2" id="KW-1003">Cell membrane</keyword>
<gene>
    <name evidence="7" type="ORF">F8C76_01920</name>
</gene>
<evidence type="ECO:0000256" key="5">
    <source>
        <dbReference type="ARBA" id="ARBA00023136"/>
    </source>
</evidence>
<feature type="transmembrane region" description="Helical" evidence="6">
    <location>
        <begin position="6"/>
        <end position="29"/>
    </location>
</feature>
<feature type="transmembrane region" description="Helical" evidence="6">
    <location>
        <begin position="125"/>
        <end position="143"/>
    </location>
</feature>
<evidence type="ECO:0000256" key="3">
    <source>
        <dbReference type="ARBA" id="ARBA00022692"/>
    </source>
</evidence>
<sequence>MSQIQHFTLFLATIWVLIITPGPDLIFVLSKGASQGKKAGLLSALGITLGILFHTLLAALGLSEILRTSAVAFSMVKTLGATYLIFLGIRSMISKKGVLFKEETSISYGKMVLQGFLSNTLNPKVALFYLAFLPQFIISGKPLGSPWPFLVLGLLFALSSMVFLMTLGYFSGSLGHYLARKKRAMTWVSKISGALLLSLGIKLAMDQQAK</sequence>
<feature type="transmembrane region" description="Helical" evidence="6">
    <location>
        <begin position="149"/>
        <end position="172"/>
    </location>
</feature>
<dbReference type="Proteomes" id="UP000429785">
    <property type="component" value="Unassembled WGS sequence"/>
</dbReference>
<dbReference type="AlphaFoldDB" id="A0A6I1E1I8"/>
<evidence type="ECO:0000256" key="6">
    <source>
        <dbReference type="SAM" id="Phobius"/>
    </source>
</evidence>
<protein>
    <submittedName>
        <fullName evidence="7">LysE family translocator</fullName>
    </submittedName>
</protein>
<evidence type="ECO:0000256" key="1">
    <source>
        <dbReference type="ARBA" id="ARBA00004651"/>
    </source>
</evidence>
<dbReference type="GO" id="GO:0005886">
    <property type="term" value="C:plasma membrane"/>
    <property type="evidence" value="ECO:0007669"/>
    <property type="project" value="UniProtKB-SubCell"/>
</dbReference>
<dbReference type="GO" id="GO:0015171">
    <property type="term" value="F:amino acid transmembrane transporter activity"/>
    <property type="evidence" value="ECO:0007669"/>
    <property type="project" value="TreeGrafter"/>
</dbReference>
<evidence type="ECO:0000313" key="8">
    <source>
        <dbReference type="Proteomes" id="UP000429785"/>
    </source>
</evidence>
<feature type="transmembrane region" description="Helical" evidence="6">
    <location>
        <begin position="41"/>
        <end position="62"/>
    </location>
</feature>
<comment type="caution">
    <text evidence="7">The sequence shown here is derived from an EMBL/GenBank/DDBJ whole genome shotgun (WGS) entry which is preliminary data.</text>
</comment>
<dbReference type="PIRSF" id="PIRSF006324">
    <property type="entry name" value="LeuE"/>
    <property type="match status" value="1"/>
</dbReference>
<evidence type="ECO:0000256" key="2">
    <source>
        <dbReference type="ARBA" id="ARBA00022475"/>
    </source>
</evidence>
<dbReference type="RefSeq" id="WP_152130222.1">
    <property type="nucleotide sequence ID" value="NZ_WELG01000001.1"/>
</dbReference>